<organism evidence="1">
    <name type="scientific">Arundo donax</name>
    <name type="common">Giant reed</name>
    <name type="synonym">Donax arundinaceus</name>
    <dbReference type="NCBI Taxonomy" id="35708"/>
    <lineage>
        <taxon>Eukaryota</taxon>
        <taxon>Viridiplantae</taxon>
        <taxon>Streptophyta</taxon>
        <taxon>Embryophyta</taxon>
        <taxon>Tracheophyta</taxon>
        <taxon>Spermatophyta</taxon>
        <taxon>Magnoliopsida</taxon>
        <taxon>Liliopsida</taxon>
        <taxon>Poales</taxon>
        <taxon>Poaceae</taxon>
        <taxon>PACMAD clade</taxon>
        <taxon>Arundinoideae</taxon>
        <taxon>Arundineae</taxon>
        <taxon>Arundo</taxon>
    </lineage>
</organism>
<dbReference type="AlphaFoldDB" id="A0A0A9F6H7"/>
<accession>A0A0A9F6H7</accession>
<sequence length="62" mass="7121">MHLEDIGQSILGNGYVVSVEPKTLRSGHGLFLPSEKAIQFNGYLCKQFLFLLMQQIDYYQLQ</sequence>
<name>A0A0A9F6H7_ARUDO</name>
<reference evidence="1" key="2">
    <citation type="journal article" date="2015" name="Data Brief">
        <title>Shoot transcriptome of the giant reed, Arundo donax.</title>
        <authorList>
            <person name="Barrero R.A."/>
            <person name="Guerrero F.D."/>
            <person name="Moolhuijzen P."/>
            <person name="Goolsby J.A."/>
            <person name="Tidwell J."/>
            <person name="Bellgard S.E."/>
            <person name="Bellgard M.I."/>
        </authorList>
    </citation>
    <scope>NUCLEOTIDE SEQUENCE</scope>
    <source>
        <tissue evidence="1">Shoot tissue taken approximately 20 cm above the soil surface</tissue>
    </source>
</reference>
<dbReference type="EMBL" id="GBRH01192160">
    <property type="protein sequence ID" value="JAE05736.1"/>
    <property type="molecule type" value="Transcribed_RNA"/>
</dbReference>
<protein>
    <submittedName>
        <fullName evidence="1">Uncharacterized protein</fullName>
    </submittedName>
</protein>
<evidence type="ECO:0000313" key="1">
    <source>
        <dbReference type="EMBL" id="JAE05736.1"/>
    </source>
</evidence>
<proteinExistence type="predicted"/>
<reference evidence="1" key="1">
    <citation type="submission" date="2014-09" db="EMBL/GenBank/DDBJ databases">
        <authorList>
            <person name="Magalhaes I.L.F."/>
            <person name="Oliveira U."/>
            <person name="Santos F.R."/>
            <person name="Vidigal T.H.D.A."/>
            <person name="Brescovit A.D."/>
            <person name="Santos A.J."/>
        </authorList>
    </citation>
    <scope>NUCLEOTIDE SEQUENCE</scope>
    <source>
        <tissue evidence="1">Shoot tissue taken approximately 20 cm above the soil surface</tissue>
    </source>
</reference>